<dbReference type="InterPro" id="IPR016166">
    <property type="entry name" value="FAD-bd_PCMH"/>
</dbReference>
<dbReference type="Pfam" id="PF04275">
    <property type="entry name" value="P-mevalo_kinase"/>
    <property type="match status" value="1"/>
</dbReference>
<proteinExistence type="inferred from homology"/>
<dbReference type="SUPFAM" id="SSF56176">
    <property type="entry name" value="FAD-binding/transporter-associated domain-like"/>
    <property type="match status" value="1"/>
</dbReference>
<dbReference type="InterPro" id="IPR027417">
    <property type="entry name" value="P-loop_NTPase"/>
</dbReference>
<evidence type="ECO:0000259" key="5">
    <source>
        <dbReference type="PROSITE" id="PS51387"/>
    </source>
</evidence>
<evidence type="ECO:0000313" key="7">
    <source>
        <dbReference type="Proteomes" id="UP000800036"/>
    </source>
</evidence>
<evidence type="ECO:0000256" key="1">
    <source>
        <dbReference type="ARBA" id="ARBA00005466"/>
    </source>
</evidence>
<dbReference type="InterPro" id="IPR016169">
    <property type="entry name" value="FAD-bd_PCMH_sub2"/>
</dbReference>
<dbReference type="GO" id="GO:0019287">
    <property type="term" value="P:isopentenyl diphosphate biosynthetic process, mevalonate pathway"/>
    <property type="evidence" value="ECO:0007669"/>
    <property type="project" value="UniProtKB-UniPathway"/>
</dbReference>
<evidence type="ECO:0000256" key="4">
    <source>
        <dbReference type="ARBA" id="ARBA00023002"/>
    </source>
</evidence>
<evidence type="ECO:0000256" key="3">
    <source>
        <dbReference type="ARBA" id="ARBA00022827"/>
    </source>
</evidence>
<dbReference type="GO" id="GO:0016491">
    <property type="term" value="F:oxidoreductase activity"/>
    <property type="evidence" value="ECO:0007669"/>
    <property type="project" value="UniProtKB-KW"/>
</dbReference>
<dbReference type="GO" id="GO:0005737">
    <property type="term" value="C:cytoplasm"/>
    <property type="evidence" value="ECO:0007669"/>
    <property type="project" value="InterPro"/>
</dbReference>
<keyword evidence="3" id="KW-0274">FAD</keyword>
<organism evidence="6 7">
    <name type="scientific">Bimuria novae-zelandiae CBS 107.79</name>
    <dbReference type="NCBI Taxonomy" id="1447943"/>
    <lineage>
        <taxon>Eukaryota</taxon>
        <taxon>Fungi</taxon>
        <taxon>Dikarya</taxon>
        <taxon>Ascomycota</taxon>
        <taxon>Pezizomycotina</taxon>
        <taxon>Dothideomycetes</taxon>
        <taxon>Pleosporomycetidae</taxon>
        <taxon>Pleosporales</taxon>
        <taxon>Massarineae</taxon>
        <taxon>Didymosphaeriaceae</taxon>
        <taxon>Bimuria</taxon>
    </lineage>
</organism>
<dbReference type="InterPro" id="IPR005919">
    <property type="entry name" value="Pmev_kin_anim"/>
</dbReference>
<dbReference type="Gene3D" id="3.40.50.150">
    <property type="entry name" value="Vaccinia Virus protein VP39"/>
    <property type="match status" value="1"/>
</dbReference>
<dbReference type="PANTHER" id="PTHR42973:SF25">
    <property type="entry name" value="PHOSPHOMEVALONATE KINASE"/>
    <property type="match status" value="1"/>
</dbReference>
<dbReference type="GO" id="GO:0004631">
    <property type="term" value="F:phosphomevalonate kinase activity"/>
    <property type="evidence" value="ECO:0007669"/>
    <property type="project" value="InterPro"/>
</dbReference>
<keyword evidence="4" id="KW-0560">Oxidoreductase</keyword>
<dbReference type="EMBL" id="ML976724">
    <property type="protein sequence ID" value="KAF1968122.1"/>
    <property type="molecule type" value="Genomic_DNA"/>
</dbReference>
<dbReference type="InterPro" id="IPR029057">
    <property type="entry name" value="PRTase-like"/>
</dbReference>
<accession>A0A6A5UWG0</accession>
<dbReference type="InterPro" id="IPR006094">
    <property type="entry name" value="Oxid_FAD_bind_N"/>
</dbReference>
<dbReference type="PANTHER" id="PTHR42973">
    <property type="entry name" value="BINDING OXIDOREDUCTASE, PUTATIVE (AFU_ORTHOLOGUE AFUA_1G17690)-RELATED"/>
    <property type="match status" value="1"/>
</dbReference>
<evidence type="ECO:0000313" key="6">
    <source>
        <dbReference type="EMBL" id="KAF1968122.1"/>
    </source>
</evidence>
<evidence type="ECO:0000256" key="2">
    <source>
        <dbReference type="ARBA" id="ARBA00022630"/>
    </source>
</evidence>
<feature type="domain" description="FAD-binding PCMH-type" evidence="5">
    <location>
        <begin position="299"/>
        <end position="485"/>
    </location>
</feature>
<reference evidence="6" key="1">
    <citation type="journal article" date="2020" name="Stud. Mycol.">
        <title>101 Dothideomycetes genomes: a test case for predicting lifestyles and emergence of pathogens.</title>
        <authorList>
            <person name="Haridas S."/>
            <person name="Albert R."/>
            <person name="Binder M."/>
            <person name="Bloem J."/>
            <person name="Labutti K."/>
            <person name="Salamov A."/>
            <person name="Andreopoulos B."/>
            <person name="Baker S."/>
            <person name="Barry K."/>
            <person name="Bills G."/>
            <person name="Bluhm B."/>
            <person name="Cannon C."/>
            <person name="Castanera R."/>
            <person name="Culley D."/>
            <person name="Daum C."/>
            <person name="Ezra D."/>
            <person name="Gonzalez J."/>
            <person name="Henrissat B."/>
            <person name="Kuo A."/>
            <person name="Liang C."/>
            <person name="Lipzen A."/>
            <person name="Lutzoni F."/>
            <person name="Magnuson J."/>
            <person name="Mondo S."/>
            <person name="Nolan M."/>
            <person name="Ohm R."/>
            <person name="Pangilinan J."/>
            <person name="Park H.-J."/>
            <person name="Ramirez L."/>
            <person name="Alfaro M."/>
            <person name="Sun H."/>
            <person name="Tritt A."/>
            <person name="Yoshinaga Y."/>
            <person name="Zwiers L.-H."/>
            <person name="Turgeon B."/>
            <person name="Goodwin S."/>
            <person name="Spatafora J."/>
            <person name="Crous P."/>
            <person name="Grigoriev I."/>
        </authorList>
    </citation>
    <scope>NUCLEOTIDE SEQUENCE</scope>
    <source>
        <strain evidence="6">CBS 107.79</strain>
    </source>
</reference>
<gene>
    <name evidence="6" type="ORF">BU23DRAFT_541703</name>
</gene>
<dbReference type="CDD" id="cd06223">
    <property type="entry name" value="PRTases_typeI"/>
    <property type="match status" value="1"/>
</dbReference>
<dbReference type="Proteomes" id="UP000800036">
    <property type="component" value="Unassembled WGS sequence"/>
</dbReference>
<dbReference type="Gene3D" id="3.30.465.10">
    <property type="match status" value="1"/>
</dbReference>
<dbReference type="InterPro" id="IPR050416">
    <property type="entry name" value="FAD-linked_Oxidoreductase"/>
</dbReference>
<dbReference type="Gene3D" id="3.40.462.20">
    <property type="match status" value="1"/>
</dbReference>
<dbReference type="Pfam" id="PF00156">
    <property type="entry name" value="Pribosyltran"/>
    <property type="match status" value="1"/>
</dbReference>
<dbReference type="PROSITE" id="PS51387">
    <property type="entry name" value="FAD_PCMH"/>
    <property type="match status" value="1"/>
</dbReference>
<dbReference type="Gene3D" id="3.40.50.300">
    <property type="entry name" value="P-loop containing nucleotide triphosphate hydrolases"/>
    <property type="match status" value="1"/>
</dbReference>
<keyword evidence="2" id="KW-0285">Flavoprotein</keyword>
<dbReference type="GO" id="GO:0006695">
    <property type="term" value="P:cholesterol biosynthetic process"/>
    <property type="evidence" value="ECO:0007669"/>
    <property type="project" value="InterPro"/>
</dbReference>
<dbReference type="AlphaFoldDB" id="A0A6A5UWG0"/>
<name>A0A6A5UWG0_9PLEO</name>
<dbReference type="Gene3D" id="3.40.50.2020">
    <property type="match status" value="1"/>
</dbReference>
<dbReference type="InterPro" id="IPR029063">
    <property type="entry name" value="SAM-dependent_MTases_sf"/>
</dbReference>
<dbReference type="GO" id="GO:0071949">
    <property type="term" value="F:FAD binding"/>
    <property type="evidence" value="ECO:0007669"/>
    <property type="project" value="InterPro"/>
</dbReference>
<comment type="similarity">
    <text evidence="1">Belongs to the oxygen-dependent FAD-linked oxidoreductase family.</text>
</comment>
<dbReference type="InterPro" id="IPR000836">
    <property type="entry name" value="PRTase_dom"/>
</dbReference>
<dbReference type="InterPro" id="IPR036318">
    <property type="entry name" value="FAD-bd_PCMH-like_sf"/>
</dbReference>
<dbReference type="OrthoDB" id="363185at2759"/>
<dbReference type="SUPFAM" id="SSF53271">
    <property type="entry name" value="PRTase-like"/>
    <property type="match status" value="1"/>
</dbReference>
<dbReference type="UniPathway" id="UPA00057">
    <property type="reaction ID" value="UER00099"/>
</dbReference>
<dbReference type="SUPFAM" id="SSF53335">
    <property type="entry name" value="S-adenosyl-L-methionine-dependent methyltransferases"/>
    <property type="match status" value="1"/>
</dbReference>
<keyword evidence="7" id="KW-1185">Reference proteome</keyword>
<dbReference type="Pfam" id="PF01565">
    <property type="entry name" value="FAD_binding_4"/>
    <property type="match status" value="1"/>
</dbReference>
<protein>
    <recommendedName>
        <fullName evidence="5">FAD-binding PCMH-type domain-containing protein</fullName>
    </recommendedName>
</protein>
<sequence>MATLDALKLTLRQSSLSATENETQPLTDAQYGSSFETLMQSSEWTTYQNFIAPQLSHLLLSRSRISILEIGPGPKSVLEYLPEHVKRRIKRYVAFEPNEEFGTKLEERLISGKQLADLRDPPTVHKTRFTLESGDADTGSSSQKFDIILFCHSMYGMNPKRKFIEKALEMLVDSPAQGLVVVFHRDGCLNLDGLVCHRTASFPAATVSVLDDNETLDRFTLFITGHTMKDAVTDELTRAKWRETCRALGSRKNEHSQRLEFSTPTIMAVFTRNATALSKLKATVPRLVEKETVKSREARVHQPAAIFKPTDIAQVQECVQWALKHDTGLTVIGGGHSGHCLWSGVVAVDMDAFDQINIVTDTSETQSSLLIAGSGCKTEQIIRKSMEAGKTVPLGSRPSVGAGICLQGGIGHLSRIHGLTCDAIVGAVVISVASGDIMCVGKVPEKYQPAGAVRPENEVDLLWVINGAGTNFGIVVSFIFKTYPAPIYSVHNWVVPLKSDRGAEYTIREFNTAIASKLPRKYSADAYLFWDEGQLQLGVNTFEIIPNPSRSSPLTALATPFLPASVTYGEPKHAKMVDGIGLFETEMYMSEMHGGHTGGKTSSFKRCIFLNDVGSEKISKLLVEAVQKRPTPFCYLHLLHGGGAIADVAPEATAFGCRDWDFACVVTGVWPREQDGEKSARDAIQWVYSVVRDLLPLSNGIYGADLGPDPRDAAFAIKAFGPNRSRLARIKESSDPNNVLAYACPLKNSIRDPRLILLITGEHGVGKDYCASAWKSFVSGYTHRERSFVASVVSISDAIKREYASRTAADTDTLLSNKREDRDYKEQHRASLTDYYQEQMKQRPKLPEESFLGAVHSAAGVDVLFITGMRDEAPLATFSHLVPESRVLEIRITASESTQLLRRGVKGDYSEYSIDDKTSRPDLKFANEMYGSTLAHNFAERCLAPLLHEGIEQLGSMVPSIPDFPRPGIEFRHVLDIAQRPEGLTLCTSLLRAHFTGDWNQVGAIACCEAGGFIFASALAVQVKVHLLLIRESGKLPPPTVSTARSPSYVSLSAGGKATKYSIEMNVEKIPRRKPVVLVDDVLATGKTLCAALQLLLKAGVNLEDISVLNVAEFPLHQGRKLLRDEGFGRVNVRSLLVFGGV</sequence>